<dbReference type="InterPro" id="IPR007523">
    <property type="entry name" value="NDUFAF3/AAMDC"/>
</dbReference>
<evidence type="ECO:0000313" key="6">
    <source>
        <dbReference type="Proteomes" id="UP000298030"/>
    </source>
</evidence>
<dbReference type="InterPro" id="IPR036748">
    <property type="entry name" value="MTH938-like_sf"/>
</dbReference>
<protein>
    <recommendedName>
        <fullName evidence="2">NADH dehydrogenase [ubiquinone] 1 alpha subcomplex assembly factor 3</fullName>
    </recommendedName>
</protein>
<dbReference type="SUPFAM" id="SSF64076">
    <property type="entry name" value="MTH938-like"/>
    <property type="match status" value="1"/>
</dbReference>
<dbReference type="InterPro" id="IPR034095">
    <property type="entry name" value="NDUF3"/>
</dbReference>
<dbReference type="EMBL" id="QPFP01000016">
    <property type="protein sequence ID" value="TEB32237.1"/>
    <property type="molecule type" value="Genomic_DNA"/>
</dbReference>
<dbReference type="Pfam" id="PF04430">
    <property type="entry name" value="DUF498"/>
    <property type="match status" value="1"/>
</dbReference>
<dbReference type="PANTHER" id="PTHR21192:SF2">
    <property type="entry name" value="NADH DEHYDROGENASE [UBIQUINONE] 1 ALPHA SUBCOMPLEX ASSEMBLY FACTOR 3"/>
    <property type="match status" value="1"/>
</dbReference>
<dbReference type="AlphaFoldDB" id="A0A4Y7TDJ8"/>
<evidence type="ECO:0000256" key="2">
    <source>
        <dbReference type="ARBA" id="ARBA00021776"/>
    </source>
</evidence>
<dbReference type="CDD" id="cd05125">
    <property type="entry name" value="Mth938_2P1-like"/>
    <property type="match status" value="1"/>
</dbReference>
<dbReference type="STRING" id="71717.A0A4Y7TDJ8"/>
<comment type="caution">
    <text evidence="5">The sequence shown here is derived from an EMBL/GenBank/DDBJ whole genome shotgun (WGS) entry which is preliminary data.</text>
</comment>
<sequence>MLSSLLNCSRRAPVRPSSQYVALKRYFHSTSRRLDRSFTNLLADETPPPVQVTSVAEDGIHLLDGLKIPGPCVFLEGKVFLWNAPEVKGVGKEAWNEWNEGHFELLDTVIPTPEIMLLGTGKRILQPPPFIRKYLNERGIQLDVLDTRNACATYNLLAEEGRRVAAALLPLSSRAWSQSTVPPAQSDSKHTQQ</sequence>
<keyword evidence="6" id="KW-1185">Reference proteome</keyword>
<reference evidence="5 6" key="1">
    <citation type="journal article" date="2019" name="Nat. Ecol. Evol.">
        <title>Megaphylogeny resolves global patterns of mushroom evolution.</title>
        <authorList>
            <person name="Varga T."/>
            <person name="Krizsan K."/>
            <person name="Foldi C."/>
            <person name="Dima B."/>
            <person name="Sanchez-Garcia M."/>
            <person name="Sanchez-Ramirez S."/>
            <person name="Szollosi G.J."/>
            <person name="Szarkandi J.G."/>
            <person name="Papp V."/>
            <person name="Albert L."/>
            <person name="Andreopoulos W."/>
            <person name="Angelini C."/>
            <person name="Antonin V."/>
            <person name="Barry K.W."/>
            <person name="Bougher N.L."/>
            <person name="Buchanan P."/>
            <person name="Buyck B."/>
            <person name="Bense V."/>
            <person name="Catcheside P."/>
            <person name="Chovatia M."/>
            <person name="Cooper J."/>
            <person name="Damon W."/>
            <person name="Desjardin D."/>
            <person name="Finy P."/>
            <person name="Geml J."/>
            <person name="Haridas S."/>
            <person name="Hughes K."/>
            <person name="Justo A."/>
            <person name="Karasinski D."/>
            <person name="Kautmanova I."/>
            <person name="Kiss B."/>
            <person name="Kocsube S."/>
            <person name="Kotiranta H."/>
            <person name="LaButti K.M."/>
            <person name="Lechner B.E."/>
            <person name="Liimatainen K."/>
            <person name="Lipzen A."/>
            <person name="Lukacs Z."/>
            <person name="Mihaltcheva S."/>
            <person name="Morgado L.N."/>
            <person name="Niskanen T."/>
            <person name="Noordeloos M.E."/>
            <person name="Ohm R.A."/>
            <person name="Ortiz-Santana B."/>
            <person name="Ovrebo C."/>
            <person name="Racz N."/>
            <person name="Riley R."/>
            <person name="Savchenko A."/>
            <person name="Shiryaev A."/>
            <person name="Soop K."/>
            <person name="Spirin V."/>
            <person name="Szebenyi C."/>
            <person name="Tomsovsky M."/>
            <person name="Tulloss R.E."/>
            <person name="Uehling J."/>
            <person name="Grigoriev I.V."/>
            <person name="Vagvolgyi C."/>
            <person name="Papp T."/>
            <person name="Martin F.M."/>
            <person name="Miettinen O."/>
            <person name="Hibbett D.S."/>
            <person name="Nagy L.G."/>
        </authorList>
    </citation>
    <scope>NUCLEOTIDE SEQUENCE [LARGE SCALE GENOMIC DNA]</scope>
    <source>
        <strain evidence="5 6">FP101781</strain>
    </source>
</reference>
<dbReference type="GO" id="GO:0005743">
    <property type="term" value="C:mitochondrial inner membrane"/>
    <property type="evidence" value="ECO:0007669"/>
    <property type="project" value="TreeGrafter"/>
</dbReference>
<dbReference type="Proteomes" id="UP000298030">
    <property type="component" value="Unassembled WGS sequence"/>
</dbReference>
<accession>A0A4Y7TDJ8</accession>
<gene>
    <name evidence="5" type="ORF">FA13DRAFT_1687452</name>
</gene>
<keyword evidence="3" id="KW-0496">Mitochondrion</keyword>
<name>A0A4Y7TDJ8_COPMI</name>
<evidence type="ECO:0000313" key="5">
    <source>
        <dbReference type="EMBL" id="TEB32237.1"/>
    </source>
</evidence>
<dbReference type="GO" id="GO:0032981">
    <property type="term" value="P:mitochondrial respiratory chain complex I assembly"/>
    <property type="evidence" value="ECO:0007669"/>
    <property type="project" value="InterPro"/>
</dbReference>
<evidence type="ECO:0000256" key="4">
    <source>
        <dbReference type="ARBA" id="ARBA00049984"/>
    </source>
</evidence>
<comment type="similarity">
    <text evidence="4">Belongs to the NDUFAF3 family.</text>
</comment>
<dbReference type="Gene3D" id="3.40.1230.10">
    <property type="entry name" value="MTH938-like"/>
    <property type="match status" value="1"/>
</dbReference>
<dbReference type="PANTHER" id="PTHR21192">
    <property type="entry name" value="NUCLEAR PROTEIN E3-3"/>
    <property type="match status" value="1"/>
</dbReference>
<comment type="subcellular location">
    <subcellularLocation>
        <location evidence="1">Mitochondrion</location>
    </subcellularLocation>
</comment>
<evidence type="ECO:0000256" key="3">
    <source>
        <dbReference type="ARBA" id="ARBA00023128"/>
    </source>
</evidence>
<organism evidence="5 6">
    <name type="scientific">Coprinellus micaceus</name>
    <name type="common">Glistening ink-cap mushroom</name>
    <name type="synonym">Coprinus micaceus</name>
    <dbReference type="NCBI Taxonomy" id="71717"/>
    <lineage>
        <taxon>Eukaryota</taxon>
        <taxon>Fungi</taxon>
        <taxon>Dikarya</taxon>
        <taxon>Basidiomycota</taxon>
        <taxon>Agaricomycotina</taxon>
        <taxon>Agaricomycetes</taxon>
        <taxon>Agaricomycetidae</taxon>
        <taxon>Agaricales</taxon>
        <taxon>Agaricineae</taxon>
        <taxon>Psathyrellaceae</taxon>
        <taxon>Coprinellus</taxon>
    </lineage>
</organism>
<proteinExistence type="inferred from homology"/>
<dbReference type="OrthoDB" id="20681at2759"/>
<evidence type="ECO:0000256" key="1">
    <source>
        <dbReference type="ARBA" id="ARBA00004173"/>
    </source>
</evidence>